<evidence type="ECO:0000313" key="4">
    <source>
        <dbReference type="EMBL" id="SEB69487.1"/>
    </source>
</evidence>
<keyword evidence="2" id="KW-0804">Transcription</keyword>
<proteinExistence type="predicted"/>
<dbReference type="InterPro" id="IPR029016">
    <property type="entry name" value="GAF-like_dom_sf"/>
</dbReference>
<gene>
    <name evidence="4" type="ORF">SAMN04490239_1261</name>
</gene>
<keyword evidence="1" id="KW-0805">Transcription regulation</keyword>
<dbReference type="Gene3D" id="3.30.450.40">
    <property type="match status" value="1"/>
</dbReference>
<evidence type="ECO:0000256" key="2">
    <source>
        <dbReference type="ARBA" id="ARBA00023163"/>
    </source>
</evidence>
<evidence type="ECO:0000313" key="5">
    <source>
        <dbReference type="Proteomes" id="UP000183561"/>
    </source>
</evidence>
<sequence length="259" mass="27737">MSEIRTAPLSRSEAAHALDTVTQALAVLRDETAAQEPLEEVLGRLAQTAATAVPDADAVSVTHLDDAGPRTVALTDDTLAAIDGDQYAAGRGPCLQAATSRHPVRAVVGEHADRWPEFTAAARTAGIRAYLSVPLIVDTPGEDPGELAGSFNVYARTAAAFDPFDEKLMQLLTTAASAAISNARRWRRAQRQVEHLTEALTSRADIDQAKGVMMAMHRIGADEAFTRLSEISQRTNTKVHAVARHLMAEFANPEHSSPL</sequence>
<dbReference type="InterPro" id="IPR003018">
    <property type="entry name" value="GAF"/>
</dbReference>
<dbReference type="PIRSF" id="PIRSF036625">
    <property type="entry name" value="GAF_ANTAR"/>
    <property type="match status" value="1"/>
</dbReference>
<feature type="domain" description="ANTAR" evidence="3">
    <location>
        <begin position="186"/>
        <end position="247"/>
    </location>
</feature>
<dbReference type="EMBL" id="FNSV01000005">
    <property type="protein sequence ID" value="SEB69487.1"/>
    <property type="molecule type" value="Genomic_DNA"/>
</dbReference>
<dbReference type="OrthoDB" id="4929862at2"/>
<dbReference type="PROSITE" id="PS50921">
    <property type="entry name" value="ANTAR"/>
    <property type="match status" value="1"/>
</dbReference>
<evidence type="ECO:0000259" key="3">
    <source>
        <dbReference type="PROSITE" id="PS50921"/>
    </source>
</evidence>
<dbReference type="InterPro" id="IPR005561">
    <property type="entry name" value="ANTAR"/>
</dbReference>
<keyword evidence="5" id="KW-1185">Reference proteome</keyword>
<name>A0A1H4LFI8_9NOCA</name>
<reference evidence="5" key="1">
    <citation type="submission" date="2016-10" db="EMBL/GenBank/DDBJ databases">
        <authorList>
            <person name="Varghese N."/>
            <person name="Submissions S."/>
        </authorList>
    </citation>
    <scope>NUCLEOTIDE SEQUENCE [LARGE SCALE GENOMIC DNA]</scope>
    <source>
        <strain evidence="5">DSM 44498</strain>
    </source>
</reference>
<dbReference type="Proteomes" id="UP000183561">
    <property type="component" value="Unassembled WGS sequence"/>
</dbReference>
<accession>A0A1H4LFI8</accession>
<evidence type="ECO:0000256" key="1">
    <source>
        <dbReference type="ARBA" id="ARBA00023015"/>
    </source>
</evidence>
<dbReference type="SMART" id="SM01012">
    <property type="entry name" value="ANTAR"/>
    <property type="match status" value="1"/>
</dbReference>
<dbReference type="InterPro" id="IPR036388">
    <property type="entry name" value="WH-like_DNA-bd_sf"/>
</dbReference>
<dbReference type="GO" id="GO:0003723">
    <property type="term" value="F:RNA binding"/>
    <property type="evidence" value="ECO:0007669"/>
    <property type="project" value="InterPro"/>
</dbReference>
<dbReference type="Pfam" id="PF03861">
    <property type="entry name" value="ANTAR"/>
    <property type="match status" value="1"/>
</dbReference>
<dbReference type="SUPFAM" id="SSF55781">
    <property type="entry name" value="GAF domain-like"/>
    <property type="match status" value="1"/>
</dbReference>
<dbReference type="Gene3D" id="1.10.10.10">
    <property type="entry name" value="Winged helix-like DNA-binding domain superfamily/Winged helix DNA-binding domain"/>
    <property type="match status" value="1"/>
</dbReference>
<dbReference type="SMART" id="SM00065">
    <property type="entry name" value="GAF"/>
    <property type="match status" value="1"/>
</dbReference>
<dbReference type="RefSeq" id="WP_016881797.1">
    <property type="nucleotide sequence ID" value="NZ_FNSV01000005.1"/>
</dbReference>
<dbReference type="Pfam" id="PF13185">
    <property type="entry name" value="GAF_2"/>
    <property type="match status" value="1"/>
</dbReference>
<protein>
    <submittedName>
        <fullName evidence="4">GAF domain-containing protein</fullName>
    </submittedName>
</protein>
<organism evidence="4 5">
    <name type="scientific">Rhodococcus koreensis</name>
    <dbReference type="NCBI Taxonomy" id="99653"/>
    <lineage>
        <taxon>Bacteria</taxon>
        <taxon>Bacillati</taxon>
        <taxon>Actinomycetota</taxon>
        <taxon>Actinomycetes</taxon>
        <taxon>Mycobacteriales</taxon>
        <taxon>Nocardiaceae</taxon>
        <taxon>Rhodococcus</taxon>
    </lineage>
</organism>
<dbReference type="InterPro" id="IPR012074">
    <property type="entry name" value="GAF_ANTAR"/>
</dbReference>
<dbReference type="AlphaFoldDB" id="A0A1H4LFI8"/>